<feature type="domain" description="ThuA-like" evidence="1">
    <location>
        <begin position="35"/>
        <end position="223"/>
    </location>
</feature>
<protein>
    <submittedName>
        <fullName evidence="2">ThuA domain-containing protein</fullName>
    </submittedName>
</protein>
<dbReference type="RefSeq" id="WP_169494919.1">
    <property type="nucleotide sequence ID" value="NZ_JABBGM010000012.1"/>
</dbReference>
<accession>A0A7Y0BSF9</accession>
<dbReference type="Gene3D" id="3.40.50.880">
    <property type="match status" value="1"/>
</dbReference>
<sequence>MSDPVRIHLVTGGKYHDFDLARRVLLNLMAEDDRIRVRCAADFSGIADLSAFAGVILYTCDLMPSDAEARALADFVADGGKLFALHGANAGLEFTDGPEIVASGVRIPGLVKPTAETVAPAFMELLGSRFVAHLAAQPMHIHVEDEAHPITQGLQDFTVIDEPYIAHPLCDYRTLLSARYKGEAPGYLLGQWDDDPPRPQLYVRAHGKGEVAYSPLGHACGRFDARPLMDEAPIVRGPWDSAPFQELLRRTIGWIAGSR</sequence>
<dbReference type="AlphaFoldDB" id="A0A7Y0BSF9"/>
<comment type="caution">
    <text evidence="2">The sequence shown here is derived from an EMBL/GenBank/DDBJ whole genome shotgun (WGS) entry which is preliminary data.</text>
</comment>
<keyword evidence="3" id="KW-1185">Reference proteome</keyword>
<name>A0A7Y0BSF9_9SPHN</name>
<evidence type="ECO:0000259" key="1">
    <source>
        <dbReference type="Pfam" id="PF06283"/>
    </source>
</evidence>
<dbReference type="Proteomes" id="UP000583556">
    <property type="component" value="Unassembled WGS sequence"/>
</dbReference>
<dbReference type="SUPFAM" id="SSF52317">
    <property type="entry name" value="Class I glutamine amidotransferase-like"/>
    <property type="match status" value="1"/>
</dbReference>
<dbReference type="Pfam" id="PF06283">
    <property type="entry name" value="ThuA"/>
    <property type="match status" value="1"/>
</dbReference>
<dbReference type="PANTHER" id="PTHR40469:SF2">
    <property type="entry name" value="GALACTOSE-BINDING DOMAIN-LIKE SUPERFAMILY PROTEIN"/>
    <property type="match status" value="1"/>
</dbReference>
<dbReference type="InterPro" id="IPR029062">
    <property type="entry name" value="Class_I_gatase-like"/>
</dbReference>
<gene>
    <name evidence="2" type="ORF">HHL27_18725</name>
</gene>
<organism evidence="2 3">
    <name type="scientific">Novosphingobium olei</name>
    <dbReference type="NCBI Taxonomy" id="2728851"/>
    <lineage>
        <taxon>Bacteria</taxon>
        <taxon>Pseudomonadati</taxon>
        <taxon>Pseudomonadota</taxon>
        <taxon>Alphaproteobacteria</taxon>
        <taxon>Sphingomonadales</taxon>
        <taxon>Sphingomonadaceae</taxon>
        <taxon>Novosphingobium</taxon>
    </lineage>
</organism>
<dbReference type="InterPro" id="IPR029010">
    <property type="entry name" value="ThuA-like"/>
</dbReference>
<proteinExistence type="predicted"/>
<evidence type="ECO:0000313" key="2">
    <source>
        <dbReference type="EMBL" id="NML95711.1"/>
    </source>
</evidence>
<dbReference type="EMBL" id="JABBGM010000012">
    <property type="protein sequence ID" value="NML95711.1"/>
    <property type="molecule type" value="Genomic_DNA"/>
</dbReference>
<dbReference type="PANTHER" id="PTHR40469">
    <property type="entry name" value="SECRETED GLYCOSYL HYDROLASE"/>
    <property type="match status" value="1"/>
</dbReference>
<reference evidence="2 3" key="1">
    <citation type="submission" date="2020-04" db="EMBL/GenBank/DDBJ databases">
        <title>Novosphingobium sp. TW-4 isolated from soil.</title>
        <authorList>
            <person name="Dahal R.H."/>
            <person name="Chaudhary D.K."/>
        </authorList>
    </citation>
    <scope>NUCLEOTIDE SEQUENCE [LARGE SCALE GENOMIC DNA]</scope>
    <source>
        <strain evidence="2 3">TW-4</strain>
    </source>
</reference>
<evidence type="ECO:0000313" key="3">
    <source>
        <dbReference type="Proteomes" id="UP000583556"/>
    </source>
</evidence>